<accession>A0ABP9XEY3</accession>
<dbReference type="EMBL" id="BAABRV010000005">
    <property type="protein sequence ID" value="GAA5533926.1"/>
    <property type="molecule type" value="Genomic_DNA"/>
</dbReference>
<organism evidence="1 2">
    <name type="scientific">Deinococcus aluminii</name>
    <dbReference type="NCBI Taxonomy" id="1656885"/>
    <lineage>
        <taxon>Bacteria</taxon>
        <taxon>Thermotogati</taxon>
        <taxon>Deinococcota</taxon>
        <taxon>Deinococci</taxon>
        <taxon>Deinococcales</taxon>
        <taxon>Deinococcaceae</taxon>
        <taxon>Deinococcus</taxon>
    </lineage>
</organism>
<reference evidence="1 2" key="1">
    <citation type="submission" date="2024-02" db="EMBL/GenBank/DDBJ databases">
        <title>Deinococcus aluminii NBRC 112889.</title>
        <authorList>
            <person name="Ichikawa N."/>
            <person name="Katano-Makiyama Y."/>
            <person name="Hidaka K."/>
        </authorList>
    </citation>
    <scope>NUCLEOTIDE SEQUENCE [LARGE SCALE GENOMIC DNA]</scope>
    <source>
        <strain evidence="1 2">NBRC 112889</strain>
    </source>
</reference>
<sequence>MPDLSRNVTLNLYHAFMPLSDSAYVDWLIGERPYSEKAQCFMPDDELRPVPVQNVRTWIWHSPRRVVGKHMVSMPDYLSLLTLFIPFWEGEDPPLLYETILIRGTRGEIVARSATVEEARSTHAREMRQMYESVGLEPPAYPPRRPPSAET</sequence>
<name>A0ABP9XEY3_9DEIO</name>
<gene>
    <name evidence="1" type="ORF">Dalu01_02334</name>
</gene>
<comment type="caution">
    <text evidence="1">The sequence shown here is derived from an EMBL/GenBank/DDBJ whole genome shotgun (WGS) entry which is preliminary data.</text>
</comment>
<proteinExistence type="predicted"/>
<keyword evidence="2" id="KW-1185">Reference proteome</keyword>
<evidence type="ECO:0000313" key="2">
    <source>
        <dbReference type="Proteomes" id="UP001404956"/>
    </source>
</evidence>
<dbReference type="Proteomes" id="UP001404956">
    <property type="component" value="Unassembled WGS sequence"/>
</dbReference>
<evidence type="ECO:0000313" key="1">
    <source>
        <dbReference type="EMBL" id="GAA5533926.1"/>
    </source>
</evidence>
<protein>
    <submittedName>
        <fullName evidence="1">Uncharacterized protein</fullName>
    </submittedName>
</protein>